<dbReference type="GO" id="GO:0005886">
    <property type="term" value="C:plasma membrane"/>
    <property type="evidence" value="ECO:0007669"/>
    <property type="project" value="UniProtKB-SubCell"/>
</dbReference>
<evidence type="ECO:0000256" key="1">
    <source>
        <dbReference type="ARBA" id="ARBA00000085"/>
    </source>
</evidence>
<dbReference type="EC" id="2.7.13.3" evidence="3"/>
<sequence>MSVTTARRPRSPARWSLAAQTFALQAAIALLVVGLGTGAAYLQARSASNRQATAQVLSVAESVAATPQVAQALSTTDPSATLQPLAEAVRRSTHTDFVVVMSPTGRRYTHPDPAQIGKQFVGHIADAGRGGQVVEDYTGTLGPSRRAVVPVTSGGRVVGLVAVGVAKSAVAARVRDQLPALLLAGLLAAALTGLGTVLVAARVRRRTRGLGARQLQEATDYHDAVLHAVREGLLLTDPHGRLRVVNDEAARLLGLPADAVQLPTEQLGLPASIEQVLTDGLPREDELHVAGGAVLVVNKAAATWRGDVLGYVVTLRDRTELEGLTGELDSARSLATALRAQAHESNNRLHTIVSLIELGQPEEAVEFATGQLQHAQRLTDTVVESVTGEPAVAALLVGKTAEAHERGIDLAIDAGEVWPPTDATSHDLVTIVGNLVDNAFDAVADNESERRVSLTGERDGDDLVLTVSDNGPGLTEAERDEVFRPGFSTKATDGRGIGLALVAQTVQRLHGSIEVYTGPGAGRSGALFEVRLPVSRDAR</sequence>
<evidence type="ECO:0000256" key="13">
    <source>
        <dbReference type="ARBA" id="ARBA00023136"/>
    </source>
</evidence>
<dbReference type="GO" id="GO:0005524">
    <property type="term" value="F:ATP binding"/>
    <property type="evidence" value="ECO:0007669"/>
    <property type="project" value="UniProtKB-KW"/>
</dbReference>
<keyword evidence="4" id="KW-1003">Cell membrane</keyword>
<comment type="subcellular location">
    <subcellularLocation>
        <location evidence="2">Cell membrane</location>
        <topology evidence="2">Multi-pass membrane protein</topology>
    </subcellularLocation>
</comment>
<dbReference type="PANTHER" id="PTHR43065:SF46">
    <property type="entry name" value="C4-DICARBOXYLATE TRANSPORT SENSOR PROTEIN DCTB"/>
    <property type="match status" value="1"/>
</dbReference>
<dbReference type="InterPro" id="IPR036890">
    <property type="entry name" value="HATPase_C_sf"/>
</dbReference>
<dbReference type="PROSITE" id="PS50112">
    <property type="entry name" value="PAS"/>
    <property type="match status" value="1"/>
</dbReference>
<dbReference type="RefSeq" id="WP_171156358.1">
    <property type="nucleotide sequence ID" value="NZ_JABENB010000002.1"/>
</dbReference>
<dbReference type="InterPro" id="IPR004358">
    <property type="entry name" value="Sig_transdc_His_kin-like_C"/>
</dbReference>
<dbReference type="Gene3D" id="3.30.565.10">
    <property type="entry name" value="Histidine kinase-like ATPase, C-terminal domain"/>
    <property type="match status" value="1"/>
</dbReference>
<evidence type="ECO:0000256" key="6">
    <source>
        <dbReference type="ARBA" id="ARBA00022679"/>
    </source>
</evidence>
<feature type="domain" description="Histidine kinase" evidence="15">
    <location>
        <begin position="340"/>
        <end position="536"/>
    </location>
</feature>
<dbReference type="InterPro" id="IPR033463">
    <property type="entry name" value="sCache_3"/>
</dbReference>
<evidence type="ECO:0000256" key="9">
    <source>
        <dbReference type="ARBA" id="ARBA00022777"/>
    </source>
</evidence>
<dbReference type="PROSITE" id="PS50109">
    <property type="entry name" value="HIS_KIN"/>
    <property type="match status" value="1"/>
</dbReference>
<dbReference type="AlphaFoldDB" id="A0A849AHD1"/>
<comment type="catalytic activity">
    <reaction evidence="1">
        <text>ATP + protein L-histidine = ADP + protein N-phospho-L-histidine.</text>
        <dbReference type="EC" id="2.7.13.3"/>
    </reaction>
</comment>
<reference evidence="17 18" key="1">
    <citation type="submission" date="2020-05" db="EMBL/GenBank/DDBJ databases">
        <title>Flexivirga sp. ID2601S isolated from air conditioner.</title>
        <authorList>
            <person name="Kim D.H."/>
        </authorList>
    </citation>
    <scope>NUCLEOTIDE SEQUENCE [LARGE SCALE GENOMIC DNA]</scope>
    <source>
        <strain evidence="17 18">ID2601S</strain>
    </source>
</reference>
<keyword evidence="5" id="KW-0597">Phosphoprotein</keyword>
<dbReference type="InterPro" id="IPR000014">
    <property type="entry name" value="PAS"/>
</dbReference>
<feature type="domain" description="PAS" evidence="16">
    <location>
        <begin position="218"/>
        <end position="260"/>
    </location>
</feature>
<keyword evidence="13 14" id="KW-0472">Membrane</keyword>
<evidence type="ECO:0000313" key="17">
    <source>
        <dbReference type="EMBL" id="NNG40254.1"/>
    </source>
</evidence>
<name>A0A849AHD1_9MICO</name>
<protein>
    <recommendedName>
        <fullName evidence="3">histidine kinase</fullName>
        <ecNumber evidence="3">2.7.13.3</ecNumber>
    </recommendedName>
</protein>
<dbReference type="PRINTS" id="PR00344">
    <property type="entry name" value="BCTRLSENSOR"/>
</dbReference>
<evidence type="ECO:0000256" key="10">
    <source>
        <dbReference type="ARBA" id="ARBA00022840"/>
    </source>
</evidence>
<evidence type="ECO:0000313" key="18">
    <source>
        <dbReference type="Proteomes" id="UP000557772"/>
    </source>
</evidence>
<evidence type="ECO:0000256" key="14">
    <source>
        <dbReference type="SAM" id="Phobius"/>
    </source>
</evidence>
<evidence type="ECO:0000256" key="4">
    <source>
        <dbReference type="ARBA" id="ARBA00022475"/>
    </source>
</evidence>
<feature type="transmembrane region" description="Helical" evidence="14">
    <location>
        <begin position="180"/>
        <end position="201"/>
    </location>
</feature>
<dbReference type="EMBL" id="JABENB010000002">
    <property type="protein sequence ID" value="NNG40254.1"/>
    <property type="molecule type" value="Genomic_DNA"/>
</dbReference>
<dbReference type="CDD" id="cd16915">
    <property type="entry name" value="HATPase_DpiB-CitA-like"/>
    <property type="match status" value="1"/>
</dbReference>
<dbReference type="SUPFAM" id="SSF55785">
    <property type="entry name" value="PYP-like sensor domain (PAS domain)"/>
    <property type="match status" value="1"/>
</dbReference>
<proteinExistence type="predicted"/>
<keyword evidence="7 14" id="KW-0812">Transmembrane</keyword>
<evidence type="ECO:0000256" key="7">
    <source>
        <dbReference type="ARBA" id="ARBA00022692"/>
    </source>
</evidence>
<accession>A0A849AHD1</accession>
<dbReference type="SMART" id="SM00387">
    <property type="entry name" value="HATPase_c"/>
    <property type="match status" value="1"/>
</dbReference>
<dbReference type="Gene3D" id="3.30.450.20">
    <property type="entry name" value="PAS domain"/>
    <property type="match status" value="2"/>
</dbReference>
<dbReference type="Pfam" id="PF17203">
    <property type="entry name" value="sCache_3_2"/>
    <property type="match status" value="1"/>
</dbReference>
<dbReference type="InterPro" id="IPR003594">
    <property type="entry name" value="HATPase_dom"/>
</dbReference>
<keyword evidence="6" id="KW-0808">Transferase</keyword>
<dbReference type="GO" id="GO:0000160">
    <property type="term" value="P:phosphorelay signal transduction system"/>
    <property type="evidence" value="ECO:0007669"/>
    <property type="project" value="UniProtKB-KW"/>
</dbReference>
<evidence type="ECO:0000259" key="15">
    <source>
        <dbReference type="PROSITE" id="PS50109"/>
    </source>
</evidence>
<evidence type="ECO:0000256" key="11">
    <source>
        <dbReference type="ARBA" id="ARBA00022989"/>
    </source>
</evidence>
<evidence type="ECO:0000256" key="12">
    <source>
        <dbReference type="ARBA" id="ARBA00023012"/>
    </source>
</evidence>
<dbReference type="SUPFAM" id="SSF55874">
    <property type="entry name" value="ATPase domain of HSP90 chaperone/DNA topoisomerase II/histidine kinase"/>
    <property type="match status" value="1"/>
</dbReference>
<gene>
    <name evidence="17" type="ORF">HJ588_13355</name>
</gene>
<keyword evidence="10" id="KW-0067">ATP-binding</keyword>
<keyword evidence="11 14" id="KW-1133">Transmembrane helix</keyword>
<dbReference type="GO" id="GO:0004673">
    <property type="term" value="F:protein histidine kinase activity"/>
    <property type="evidence" value="ECO:0007669"/>
    <property type="project" value="UniProtKB-EC"/>
</dbReference>
<dbReference type="InterPro" id="IPR035965">
    <property type="entry name" value="PAS-like_dom_sf"/>
</dbReference>
<evidence type="ECO:0000256" key="8">
    <source>
        <dbReference type="ARBA" id="ARBA00022741"/>
    </source>
</evidence>
<evidence type="ECO:0000256" key="2">
    <source>
        <dbReference type="ARBA" id="ARBA00004651"/>
    </source>
</evidence>
<dbReference type="InterPro" id="IPR005467">
    <property type="entry name" value="His_kinase_dom"/>
</dbReference>
<evidence type="ECO:0000256" key="3">
    <source>
        <dbReference type="ARBA" id="ARBA00012438"/>
    </source>
</evidence>
<evidence type="ECO:0000256" key="5">
    <source>
        <dbReference type="ARBA" id="ARBA00022553"/>
    </source>
</evidence>
<keyword evidence="18" id="KW-1185">Reference proteome</keyword>
<dbReference type="PANTHER" id="PTHR43065">
    <property type="entry name" value="SENSOR HISTIDINE KINASE"/>
    <property type="match status" value="1"/>
</dbReference>
<dbReference type="Pfam" id="PF02518">
    <property type="entry name" value="HATPase_c"/>
    <property type="match status" value="1"/>
</dbReference>
<dbReference type="CDD" id="cd00130">
    <property type="entry name" value="PAS"/>
    <property type="match status" value="1"/>
</dbReference>
<keyword evidence="8" id="KW-0547">Nucleotide-binding</keyword>
<dbReference type="InterPro" id="IPR029151">
    <property type="entry name" value="Sensor-like_sf"/>
</dbReference>
<keyword evidence="9 17" id="KW-0418">Kinase</keyword>
<organism evidence="17 18">
    <name type="scientific">Flexivirga aerilata</name>
    <dbReference type="NCBI Taxonomy" id="1656889"/>
    <lineage>
        <taxon>Bacteria</taxon>
        <taxon>Bacillati</taxon>
        <taxon>Actinomycetota</taxon>
        <taxon>Actinomycetes</taxon>
        <taxon>Micrococcales</taxon>
        <taxon>Dermacoccaceae</taxon>
        <taxon>Flexivirga</taxon>
    </lineage>
</organism>
<comment type="caution">
    <text evidence="17">The sequence shown here is derived from an EMBL/GenBank/DDBJ whole genome shotgun (WGS) entry which is preliminary data.</text>
</comment>
<keyword evidence="12" id="KW-0902">Two-component regulatory system</keyword>
<evidence type="ECO:0000259" key="16">
    <source>
        <dbReference type="PROSITE" id="PS50112"/>
    </source>
</evidence>
<dbReference type="SUPFAM" id="SSF103190">
    <property type="entry name" value="Sensory domain-like"/>
    <property type="match status" value="1"/>
</dbReference>
<dbReference type="Proteomes" id="UP000557772">
    <property type="component" value="Unassembled WGS sequence"/>
</dbReference>